<dbReference type="EMBL" id="QDGZ01000013">
    <property type="protein sequence ID" value="PVG80798.1"/>
    <property type="molecule type" value="Genomic_DNA"/>
</dbReference>
<evidence type="ECO:0000313" key="3">
    <source>
        <dbReference type="Proteomes" id="UP000246018"/>
    </source>
</evidence>
<dbReference type="Proteomes" id="UP000246018">
    <property type="component" value="Unassembled WGS sequence"/>
</dbReference>
<feature type="domain" description="VOC" evidence="1">
    <location>
        <begin position="8"/>
        <end position="153"/>
    </location>
</feature>
<feature type="domain" description="VOC" evidence="1">
    <location>
        <begin position="170"/>
        <end position="313"/>
    </location>
</feature>
<reference evidence="2 3" key="1">
    <citation type="submission" date="2018-04" db="EMBL/GenBank/DDBJ databases">
        <title>Genome of Nocardioides gansuensis WSJ-1.</title>
        <authorList>
            <person name="Wu S."/>
            <person name="Wang G."/>
        </authorList>
    </citation>
    <scope>NUCLEOTIDE SEQUENCE [LARGE SCALE GENOMIC DNA]</scope>
    <source>
        <strain evidence="2 3">WSJ-1</strain>
    </source>
</reference>
<organism evidence="2 3">
    <name type="scientific">Nocardioides gansuensis</name>
    <dbReference type="NCBI Taxonomy" id="2138300"/>
    <lineage>
        <taxon>Bacteria</taxon>
        <taxon>Bacillati</taxon>
        <taxon>Actinomycetota</taxon>
        <taxon>Actinomycetes</taxon>
        <taxon>Propionibacteriales</taxon>
        <taxon>Nocardioidaceae</taxon>
        <taxon>Nocardioides</taxon>
    </lineage>
</organism>
<gene>
    <name evidence="2" type="ORF">DDE18_21340</name>
</gene>
<dbReference type="AlphaFoldDB" id="A0A2T8F4Z7"/>
<accession>A0A2T8F4Z7</accession>
<keyword evidence="3" id="KW-1185">Reference proteome</keyword>
<dbReference type="RefSeq" id="WP_116574417.1">
    <property type="nucleotide sequence ID" value="NZ_QDGZ01000013.1"/>
</dbReference>
<comment type="caution">
    <text evidence="2">The sequence shown here is derived from an EMBL/GenBank/DDBJ whole genome shotgun (WGS) entry which is preliminary data.</text>
</comment>
<protein>
    <recommendedName>
        <fullName evidence="1">VOC domain-containing protein</fullName>
    </recommendedName>
</protein>
<dbReference type="PROSITE" id="PS51819">
    <property type="entry name" value="VOC"/>
    <property type="match status" value="2"/>
</dbReference>
<dbReference type="OrthoDB" id="4265398at2"/>
<dbReference type="InterPro" id="IPR004360">
    <property type="entry name" value="Glyas_Fos-R_dOase_dom"/>
</dbReference>
<dbReference type="SUPFAM" id="SSF54593">
    <property type="entry name" value="Glyoxalase/Bleomycin resistance protein/Dihydroxybiphenyl dioxygenase"/>
    <property type="match status" value="1"/>
</dbReference>
<proteinExistence type="predicted"/>
<dbReference type="Gene3D" id="3.10.180.10">
    <property type="entry name" value="2,3-Dihydroxybiphenyl 1,2-Dioxygenase, domain 1"/>
    <property type="match status" value="2"/>
</dbReference>
<evidence type="ECO:0000313" key="2">
    <source>
        <dbReference type="EMBL" id="PVG80798.1"/>
    </source>
</evidence>
<evidence type="ECO:0000259" key="1">
    <source>
        <dbReference type="PROSITE" id="PS51819"/>
    </source>
</evidence>
<name>A0A2T8F4Z7_9ACTN</name>
<dbReference type="InterPro" id="IPR037523">
    <property type="entry name" value="VOC_core"/>
</dbReference>
<dbReference type="Pfam" id="PF00903">
    <property type="entry name" value="Glyoxalase"/>
    <property type="match status" value="1"/>
</dbReference>
<sequence>MSVKVISEIRVSTLGVSDLEASRSFYQQCFDYVVLGEGPVSTEETTALWGGTAQQTGRQVLLGPAGATSGLLRLVRYDEPGTLYWGDYSRMQDYGHYALNVRVPEINEAIAAIQAHGGRTRSGPTHWTVMPDLSAWDSLSFDPDGVLLDVFQLEPGPDNPLAQYDGRPSPLQTVAIHSSDARASARFYAALGLRPLYNKMLTGMEDFFELPPGTALHNINMMHPDAPDLGRLEIAQYVGFPGEAQRDRAVAGALGTLSVAFETDDLDATERLLAAIGTEPAGDRVSLAQPGFGHLDARCYFGPDGERLEFFVRK</sequence>
<dbReference type="InterPro" id="IPR029068">
    <property type="entry name" value="Glyas_Bleomycin-R_OHBP_Dase"/>
</dbReference>